<feature type="transmembrane region" description="Helical" evidence="1">
    <location>
        <begin position="52"/>
        <end position="79"/>
    </location>
</feature>
<feature type="transmembrane region" description="Helical" evidence="1">
    <location>
        <begin position="29"/>
        <end position="46"/>
    </location>
</feature>
<reference evidence="3" key="2">
    <citation type="submission" date="2020-09" db="EMBL/GenBank/DDBJ databases">
        <authorList>
            <person name="Sun Q."/>
            <person name="Zhou Y."/>
        </authorList>
    </citation>
    <scope>NUCLEOTIDE SEQUENCE</scope>
    <source>
        <strain evidence="3">CGMCC 1.12153</strain>
    </source>
</reference>
<gene>
    <name evidence="3" type="ORF">GCM10010954_10340</name>
</gene>
<dbReference type="RefSeq" id="WP_188376378.1">
    <property type="nucleotide sequence ID" value="NZ_BMEL01000001.1"/>
</dbReference>
<reference evidence="3" key="1">
    <citation type="journal article" date="2014" name="Int. J. Syst. Evol. Microbiol.">
        <title>Complete genome sequence of Corynebacterium casei LMG S-19264T (=DSM 44701T), isolated from a smear-ripened cheese.</title>
        <authorList>
            <consortium name="US DOE Joint Genome Institute (JGI-PGF)"/>
            <person name="Walter F."/>
            <person name="Albersmeier A."/>
            <person name="Kalinowski J."/>
            <person name="Ruckert C."/>
        </authorList>
    </citation>
    <scope>NUCLEOTIDE SEQUENCE</scope>
    <source>
        <strain evidence="3">CGMCC 1.12153</strain>
    </source>
</reference>
<organism evidence="3 4">
    <name type="scientific">Halobacillus andaensis</name>
    <dbReference type="NCBI Taxonomy" id="1176239"/>
    <lineage>
        <taxon>Bacteria</taxon>
        <taxon>Bacillati</taxon>
        <taxon>Bacillota</taxon>
        <taxon>Bacilli</taxon>
        <taxon>Bacillales</taxon>
        <taxon>Bacillaceae</taxon>
        <taxon>Halobacillus</taxon>
    </lineage>
</organism>
<keyword evidence="1" id="KW-0472">Membrane</keyword>
<protein>
    <recommendedName>
        <fullName evidence="2">YcxB-like C-terminal domain-containing protein</fullName>
    </recommendedName>
</protein>
<accession>A0A917B2F5</accession>
<feature type="domain" description="YcxB-like C-terminal" evidence="2">
    <location>
        <begin position="115"/>
        <end position="162"/>
    </location>
</feature>
<name>A0A917B2F5_HALAA</name>
<keyword evidence="1" id="KW-1133">Transmembrane helix</keyword>
<dbReference type="Pfam" id="PF14317">
    <property type="entry name" value="YcxB"/>
    <property type="match status" value="1"/>
</dbReference>
<dbReference type="Proteomes" id="UP000660110">
    <property type="component" value="Unassembled WGS sequence"/>
</dbReference>
<evidence type="ECO:0000313" key="3">
    <source>
        <dbReference type="EMBL" id="GGF13539.1"/>
    </source>
</evidence>
<proteinExistence type="predicted"/>
<keyword evidence="1" id="KW-0812">Transmembrane</keyword>
<comment type="caution">
    <text evidence="3">The sequence shown here is derived from an EMBL/GenBank/DDBJ whole genome shotgun (WGS) entry which is preliminary data.</text>
</comment>
<dbReference type="AlphaFoldDB" id="A0A917B2F5"/>
<dbReference type="EMBL" id="BMEL01000001">
    <property type="protein sequence ID" value="GGF13539.1"/>
    <property type="molecule type" value="Genomic_DNA"/>
</dbReference>
<evidence type="ECO:0000259" key="2">
    <source>
        <dbReference type="Pfam" id="PF14317"/>
    </source>
</evidence>
<sequence>MKENQRLTVSGALTVGDYRRHNNYHMKKVKLIYFLAAFALFFYVSFRSMEGPWLISLLVTSVVSFLLAGFVLLFLILMINVRATREFNKDRRLQSEITYIFRSMDIKQKFEKSVNQYQWSDLLSVQEQKDLFQLYVSKHHALILSKWFFDTEEEIDTFKAMIKKYADTNQIKFL</sequence>
<evidence type="ECO:0000313" key="4">
    <source>
        <dbReference type="Proteomes" id="UP000660110"/>
    </source>
</evidence>
<evidence type="ECO:0000256" key="1">
    <source>
        <dbReference type="SAM" id="Phobius"/>
    </source>
</evidence>
<dbReference type="InterPro" id="IPR025588">
    <property type="entry name" value="YcxB-like_C"/>
</dbReference>
<keyword evidence="4" id="KW-1185">Reference proteome</keyword>